<dbReference type="GO" id="GO:0033617">
    <property type="term" value="P:mitochondrial respiratory chain complex IV assembly"/>
    <property type="evidence" value="ECO:0007669"/>
    <property type="project" value="UniProtKB-UniRule"/>
</dbReference>
<dbReference type="Proteomes" id="UP000694400">
    <property type="component" value="Chromosome 25"/>
</dbReference>
<evidence type="ECO:0000256" key="6">
    <source>
        <dbReference type="ARBA" id="ARBA00023128"/>
    </source>
</evidence>
<dbReference type="PANTHER" id="PTHR15642:SF3">
    <property type="entry name" value="CYTOCHROME C OXIDASE ASSEMBLY FACTOR 3 HOMOLOG, MITOCHONDRIAL"/>
    <property type="match status" value="1"/>
</dbReference>
<keyword evidence="4 8" id="KW-0812">Transmembrane</keyword>
<reference evidence="11" key="1">
    <citation type="submission" date="2019-08" db="EMBL/GenBank/DDBJ databases">
        <title>Three high-quality genomes provides insights into domestication of ducks.</title>
        <authorList>
            <person name="Hou Z.C."/>
            <person name="Zhu F."/>
            <person name="Yin Z.T."/>
            <person name="Zhang F."/>
        </authorList>
    </citation>
    <scope>NUCLEOTIDE SEQUENCE [LARGE SCALE GENOMIC DNA]</scope>
</reference>
<evidence type="ECO:0000256" key="3">
    <source>
        <dbReference type="ARBA" id="ARBA00007035"/>
    </source>
</evidence>
<feature type="domain" description="Cytochrome c oxidase assembly factor 3 mitochondrial coiled-coil" evidence="10">
    <location>
        <begin position="175"/>
        <end position="218"/>
    </location>
</feature>
<dbReference type="Ensembl" id="ENSAPLT00020009738.1">
    <property type="protein sequence ID" value="ENSAPLP00020009055.1"/>
    <property type="gene ID" value="ENSAPLG00020006673.1"/>
</dbReference>
<reference evidence="11" key="2">
    <citation type="submission" date="2025-08" db="UniProtKB">
        <authorList>
            <consortium name="Ensembl"/>
        </authorList>
    </citation>
    <scope>IDENTIFICATION</scope>
</reference>
<organism evidence="11 12">
    <name type="scientific">Anas platyrhynchos</name>
    <name type="common">Mallard</name>
    <name type="synonym">Anas boschas</name>
    <dbReference type="NCBI Taxonomy" id="8839"/>
    <lineage>
        <taxon>Eukaryota</taxon>
        <taxon>Metazoa</taxon>
        <taxon>Chordata</taxon>
        <taxon>Craniata</taxon>
        <taxon>Vertebrata</taxon>
        <taxon>Euteleostomi</taxon>
        <taxon>Archelosauria</taxon>
        <taxon>Archosauria</taxon>
        <taxon>Dinosauria</taxon>
        <taxon>Saurischia</taxon>
        <taxon>Theropoda</taxon>
        <taxon>Coelurosauria</taxon>
        <taxon>Aves</taxon>
        <taxon>Neognathae</taxon>
        <taxon>Galloanserae</taxon>
        <taxon>Anseriformes</taxon>
        <taxon>Anatidae</taxon>
        <taxon>Anatinae</taxon>
        <taxon>Anas</taxon>
    </lineage>
</organism>
<dbReference type="AlphaFoldDB" id="A0A8B9SP54"/>
<feature type="compositionally biased region" description="Low complexity" evidence="9">
    <location>
        <begin position="22"/>
        <end position="33"/>
    </location>
</feature>
<evidence type="ECO:0000313" key="12">
    <source>
        <dbReference type="Proteomes" id="UP000694400"/>
    </source>
</evidence>
<evidence type="ECO:0000256" key="2">
    <source>
        <dbReference type="ARBA" id="ARBA00004304"/>
    </source>
</evidence>
<comment type="similarity">
    <text evidence="3 8">Belongs to the COA3 family.</text>
</comment>
<keyword evidence="5 8" id="KW-1133">Transmembrane helix</keyword>
<keyword evidence="8" id="KW-0999">Mitochondrion inner membrane</keyword>
<feature type="compositionally biased region" description="Polar residues" evidence="9">
    <location>
        <begin position="87"/>
        <end position="100"/>
    </location>
</feature>
<comment type="function">
    <text evidence="8">Required for assembly of cytochrome c oxidase (complex IV).</text>
</comment>
<dbReference type="GO" id="GO:0005743">
    <property type="term" value="C:mitochondrial inner membrane"/>
    <property type="evidence" value="ECO:0007669"/>
    <property type="project" value="UniProtKB-UniRule"/>
</dbReference>
<accession>A0A8B9SP54</accession>
<comment type="function">
    <text evidence="1">Core component of the MITRAC (mitochondrial translation regulation assembly intermediate of cytochrome c oxidase complex) complex, that regulates cytochrome c oxidase assembly. MITRAC complexes regulate both translation of mitochondrial encoded components and assembly of nuclear-encoded components imported in mitochondrion. Required for efficient translation of MT-CO1 and mitochondrial respiratory chain complex IV assembly.</text>
</comment>
<dbReference type="InterPro" id="IPR041752">
    <property type="entry name" value="Coa3"/>
</dbReference>
<dbReference type="Pfam" id="PF09813">
    <property type="entry name" value="Coa3_cc"/>
    <property type="match status" value="1"/>
</dbReference>
<protein>
    <recommendedName>
        <fullName evidence="8">Cytochrome c oxidase assembly factor 3</fullName>
    </recommendedName>
</protein>
<keyword evidence="6 8" id="KW-0496">Mitochondrion</keyword>
<feature type="compositionally biased region" description="Pro residues" evidence="9">
    <location>
        <begin position="34"/>
        <end position="48"/>
    </location>
</feature>
<evidence type="ECO:0000256" key="5">
    <source>
        <dbReference type="ARBA" id="ARBA00022989"/>
    </source>
</evidence>
<feature type="transmembrane region" description="Helical" evidence="8">
    <location>
        <begin position="186"/>
        <end position="206"/>
    </location>
</feature>
<dbReference type="PANTHER" id="PTHR15642">
    <property type="entry name" value="CYTOCHROME C OXIDASE ASSEMBLY FACTOR 3, MITOCHONDRIAL"/>
    <property type="match status" value="1"/>
</dbReference>
<evidence type="ECO:0000256" key="1">
    <source>
        <dbReference type="ARBA" id="ARBA00003429"/>
    </source>
</evidence>
<name>A0A8B9SP54_ANAPL</name>
<evidence type="ECO:0000256" key="7">
    <source>
        <dbReference type="ARBA" id="ARBA00023136"/>
    </source>
</evidence>
<reference evidence="11" key="3">
    <citation type="submission" date="2025-09" db="UniProtKB">
        <authorList>
            <consortium name="Ensembl"/>
        </authorList>
    </citation>
    <scope>IDENTIFICATION</scope>
</reference>
<comment type="subunit">
    <text evidence="8">Component of 250-400 kDa complexes called cytochrome oxidase assembly intermediates or COA complexes.</text>
</comment>
<dbReference type="InterPro" id="IPR018628">
    <property type="entry name" value="Coa3_CC"/>
</dbReference>
<evidence type="ECO:0000256" key="9">
    <source>
        <dbReference type="SAM" id="MobiDB-lite"/>
    </source>
</evidence>
<evidence type="ECO:0000313" key="11">
    <source>
        <dbReference type="Ensembl" id="ENSAPLP00020009055.1"/>
    </source>
</evidence>
<feature type="region of interest" description="Disordered" evidence="9">
    <location>
        <begin position="1"/>
        <end position="160"/>
    </location>
</feature>
<comment type="subcellular location">
    <subcellularLocation>
        <location evidence="2">Mitochondrion membrane</location>
        <topology evidence="2">Single-pass membrane protein</topology>
    </subcellularLocation>
</comment>
<keyword evidence="7 8" id="KW-0472">Membrane</keyword>
<sequence>MERPPATRAHLGAGRLHPQPPRVGRAGAEAPGEAPGPGPGPGPRPGLPGRPRRPRGPQDPTSAPALPAQPLPITAASTNHLAPLPPSSSCVRLLSQSLDASPQRAARSGPSPPFPLAPAPRGGGRGGKRRRGKMAAPREAGGEAAVAQRIDPAREPGLSPEQRRFMAQVELAQRQRALQKRLRGRNVLLALGIGAVTAGIYGYTFYSVSQERFLDELELEAEAARARASQRERSAAT</sequence>
<evidence type="ECO:0000259" key="10">
    <source>
        <dbReference type="Pfam" id="PF09813"/>
    </source>
</evidence>
<evidence type="ECO:0000256" key="4">
    <source>
        <dbReference type="ARBA" id="ARBA00022692"/>
    </source>
</evidence>
<evidence type="ECO:0000256" key="8">
    <source>
        <dbReference type="RuleBase" id="RU367056"/>
    </source>
</evidence>
<proteinExistence type="inferred from homology"/>